<evidence type="ECO:0000259" key="6">
    <source>
        <dbReference type="Pfam" id="PF00520"/>
    </source>
</evidence>
<dbReference type="WBParaSite" id="nRc.2.0.1.t22903-RA">
    <property type="protein sequence ID" value="nRc.2.0.1.t22903-RA"/>
    <property type="gene ID" value="nRc.2.0.1.g22903"/>
</dbReference>
<dbReference type="Gene3D" id="1.10.287.70">
    <property type="match status" value="1"/>
</dbReference>
<dbReference type="GO" id="GO:0030553">
    <property type="term" value="F:cGMP binding"/>
    <property type="evidence" value="ECO:0007669"/>
    <property type="project" value="TreeGrafter"/>
</dbReference>
<evidence type="ECO:0000256" key="2">
    <source>
        <dbReference type="ARBA" id="ARBA00022692"/>
    </source>
</evidence>
<protein>
    <submittedName>
        <fullName evidence="8">Ion transport domain-containing protein</fullName>
    </submittedName>
</protein>
<evidence type="ECO:0000313" key="7">
    <source>
        <dbReference type="Proteomes" id="UP000887565"/>
    </source>
</evidence>
<dbReference type="SUPFAM" id="SSF81324">
    <property type="entry name" value="Voltage-gated potassium channels"/>
    <property type="match status" value="1"/>
</dbReference>
<accession>A0A915J8V0</accession>
<evidence type="ECO:0000256" key="5">
    <source>
        <dbReference type="SAM" id="Phobius"/>
    </source>
</evidence>
<comment type="subcellular location">
    <subcellularLocation>
        <location evidence="1">Membrane</location>
        <topology evidence="1">Multi-pass membrane protein</topology>
    </subcellularLocation>
</comment>
<dbReference type="GO" id="GO:0017071">
    <property type="term" value="C:intracellular cyclic nucleotide activated cation channel complex"/>
    <property type="evidence" value="ECO:0007669"/>
    <property type="project" value="TreeGrafter"/>
</dbReference>
<keyword evidence="4 5" id="KW-0472">Membrane</keyword>
<evidence type="ECO:0000313" key="8">
    <source>
        <dbReference type="WBParaSite" id="nRc.2.0.1.t22903-RA"/>
    </source>
</evidence>
<dbReference type="Proteomes" id="UP000887565">
    <property type="component" value="Unplaced"/>
</dbReference>
<evidence type="ECO:0000256" key="3">
    <source>
        <dbReference type="ARBA" id="ARBA00022989"/>
    </source>
</evidence>
<dbReference type="GO" id="GO:0005222">
    <property type="term" value="F:intracellularly cAMP-activated cation channel activity"/>
    <property type="evidence" value="ECO:0007669"/>
    <property type="project" value="TreeGrafter"/>
</dbReference>
<dbReference type="PANTHER" id="PTHR45638:SF11">
    <property type="entry name" value="CYCLIC NUCLEOTIDE-GATED CATION CHANNEL SUBUNIT A"/>
    <property type="match status" value="1"/>
</dbReference>
<keyword evidence="2 5" id="KW-0812">Transmembrane</keyword>
<keyword evidence="7" id="KW-1185">Reference proteome</keyword>
<organism evidence="7 8">
    <name type="scientific">Romanomermis culicivorax</name>
    <name type="common">Nematode worm</name>
    <dbReference type="NCBI Taxonomy" id="13658"/>
    <lineage>
        <taxon>Eukaryota</taxon>
        <taxon>Metazoa</taxon>
        <taxon>Ecdysozoa</taxon>
        <taxon>Nematoda</taxon>
        <taxon>Enoplea</taxon>
        <taxon>Dorylaimia</taxon>
        <taxon>Mermithida</taxon>
        <taxon>Mermithoidea</taxon>
        <taxon>Mermithidae</taxon>
        <taxon>Romanomermis</taxon>
    </lineage>
</organism>
<dbReference type="AlphaFoldDB" id="A0A915J8V0"/>
<dbReference type="Pfam" id="PF00520">
    <property type="entry name" value="Ion_trans"/>
    <property type="match status" value="1"/>
</dbReference>
<dbReference type="GO" id="GO:0044877">
    <property type="term" value="F:protein-containing complex binding"/>
    <property type="evidence" value="ECO:0007669"/>
    <property type="project" value="TreeGrafter"/>
</dbReference>
<feature type="transmembrane region" description="Helical" evidence="5">
    <location>
        <begin position="196"/>
        <end position="217"/>
    </location>
</feature>
<dbReference type="GO" id="GO:0005223">
    <property type="term" value="F:intracellularly cGMP-activated cation channel activity"/>
    <property type="evidence" value="ECO:0007669"/>
    <property type="project" value="TreeGrafter"/>
</dbReference>
<evidence type="ECO:0000256" key="1">
    <source>
        <dbReference type="ARBA" id="ARBA00004141"/>
    </source>
</evidence>
<feature type="domain" description="Ion transport" evidence="6">
    <location>
        <begin position="30"/>
        <end position="153"/>
    </location>
</feature>
<name>A0A915J8V0_ROMCU</name>
<dbReference type="PANTHER" id="PTHR45638">
    <property type="entry name" value="CYCLIC NUCLEOTIDE-GATED CATION CHANNEL SUBUNIT A"/>
    <property type="match status" value="1"/>
</dbReference>
<proteinExistence type="predicted"/>
<feature type="transmembrane region" description="Helical" evidence="5">
    <location>
        <begin position="30"/>
        <end position="50"/>
    </location>
</feature>
<sequence>MSNFRKKSFWRVIFYRSRWSSPVNTETSLYYYWSGLIASIVLYNIIMLIARSTFVELQQTYRVWWLLVDYIGDGLNFFDMIIESKKIILADGLRVFDLQKLRMNYLRSSHFVTDVASLLPTDMLFFFFGTKPWVRLNRVLRDLRHCSFSEVFTSKDHNLSSLFITDFDYQFFSRRRMFEFSDRTEIRTNMPNTFRLLKLMGVLFFIFHWNACIFFQISEHYGLGVDQWVFGYDKIRDVYHQCSKDKNANRSSSFLSKTVLAGLFTIF</sequence>
<dbReference type="InterPro" id="IPR050866">
    <property type="entry name" value="CNG_cation_channel"/>
</dbReference>
<keyword evidence="3 5" id="KW-1133">Transmembrane helix</keyword>
<dbReference type="InterPro" id="IPR005821">
    <property type="entry name" value="Ion_trans_dom"/>
</dbReference>
<reference evidence="8" key="1">
    <citation type="submission" date="2022-11" db="UniProtKB">
        <authorList>
            <consortium name="WormBaseParasite"/>
        </authorList>
    </citation>
    <scope>IDENTIFICATION</scope>
</reference>
<dbReference type="GO" id="GO:0005886">
    <property type="term" value="C:plasma membrane"/>
    <property type="evidence" value="ECO:0007669"/>
    <property type="project" value="TreeGrafter"/>
</dbReference>
<evidence type="ECO:0000256" key="4">
    <source>
        <dbReference type="ARBA" id="ARBA00023136"/>
    </source>
</evidence>
<dbReference type="OMA" id="ISEHYGL"/>